<sequence>MRFDMGSQALPELINRTDGAHQDLGALIRQLVAAAEPLEGRFNGAGKAAFDRFKHRADEIAVDLNSAVASILGGQQGMNASFVEGDQTMSDTTQRAESAANVEGATFRLRS</sequence>
<dbReference type="InterPro" id="IPR036689">
    <property type="entry name" value="ESAT-6-like_sf"/>
</dbReference>
<evidence type="ECO:0000313" key="2">
    <source>
        <dbReference type="Proteomes" id="UP000070620"/>
    </source>
</evidence>
<name>A0A136PZP4_9ACTN</name>
<dbReference type="Gene3D" id="1.10.287.1060">
    <property type="entry name" value="ESAT-6-like"/>
    <property type="match status" value="1"/>
</dbReference>
<dbReference type="Proteomes" id="UP000070620">
    <property type="component" value="Unassembled WGS sequence"/>
</dbReference>
<proteinExistence type="predicted"/>
<dbReference type="SUPFAM" id="SSF140453">
    <property type="entry name" value="EsxAB dimer-like"/>
    <property type="match status" value="1"/>
</dbReference>
<organism evidence="1 2">
    <name type="scientific">Micromonospora rosaria</name>
    <dbReference type="NCBI Taxonomy" id="47874"/>
    <lineage>
        <taxon>Bacteria</taxon>
        <taxon>Bacillati</taxon>
        <taxon>Actinomycetota</taxon>
        <taxon>Actinomycetes</taxon>
        <taxon>Micromonosporales</taxon>
        <taxon>Micromonosporaceae</taxon>
        <taxon>Micromonospora</taxon>
    </lineage>
</organism>
<protein>
    <submittedName>
        <fullName evidence="1">Uncharacterized protein</fullName>
    </submittedName>
</protein>
<dbReference type="OrthoDB" id="3826998at2"/>
<accession>A0A136PZP4</accession>
<comment type="caution">
    <text evidence="1">The sequence shown here is derived from an EMBL/GenBank/DDBJ whole genome shotgun (WGS) entry which is preliminary data.</text>
</comment>
<reference evidence="1 2" key="1">
    <citation type="submission" date="2016-01" db="EMBL/GenBank/DDBJ databases">
        <title>Whole genome sequence and analysis of Micromonospora rosaria DSM 803, which can produce antibacterial substance rosamicin.</title>
        <authorList>
            <person name="Yang H."/>
            <person name="He X."/>
            <person name="Zhu D."/>
        </authorList>
    </citation>
    <scope>NUCLEOTIDE SEQUENCE [LARGE SCALE GENOMIC DNA]</scope>
    <source>
        <strain evidence="1 2">DSM 803</strain>
    </source>
</reference>
<keyword evidence="2" id="KW-1185">Reference proteome</keyword>
<dbReference type="AlphaFoldDB" id="A0A136PZP4"/>
<evidence type="ECO:0000313" key="1">
    <source>
        <dbReference type="EMBL" id="KXK63912.1"/>
    </source>
</evidence>
<dbReference type="EMBL" id="LRQV01000001">
    <property type="protein sequence ID" value="KXK63912.1"/>
    <property type="molecule type" value="Genomic_DNA"/>
</dbReference>
<dbReference type="RefSeq" id="WP_067359224.1">
    <property type="nucleotide sequence ID" value="NZ_JBIUBN010000012.1"/>
</dbReference>
<gene>
    <name evidence="1" type="ORF">AWW66_00195</name>
</gene>